<accession>A0AAD6ZVX3</accession>
<organism evidence="1 2">
    <name type="scientific">Mycena albidolilacea</name>
    <dbReference type="NCBI Taxonomy" id="1033008"/>
    <lineage>
        <taxon>Eukaryota</taxon>
        <taxon>Fungi</taxon>
        <taxon>Dikarya</taxon>
        <taxon>Basidiomycota</taxon>
        <taxon>Agaricomycotina</taxon>
        <taxon>Agaricomycetes</taxon>
        <taxon>Agaricomycetidae</taxon>
        <taxon>Agaricales</taxon>
        <taxon>Marasmiineae</taxon>
        <taxon>Mycenaceae</taxon>
        <taxon>Mycena</taxon>
    </lineage>
</organism>
<name>A0AAD6ZVX3_9AGAR</name>
<dbReference type="EMBL" id="JARIHO010000025">
    <property type="protein sequence ID" value="KAJ7342580.1"/>
    <property type="molecule type" value="Genomic_DNA"/>
</dbReference>
<evidence type="ECO:0000313" key="2">
    <source>
        <dbReference type="Proteomes" id="UP001218218"/>
    </source>
</evidence>
<sequence>MELLESLRILRPGLPFTPFVKALCALHLADAVKVSILGPKFSICHKLYRSIVDGAQNRILGNLRGAMVGGRLKDCCPACSYNLPDEIKLHCGRLDVCASQPPLQAPNPSRKAIDDWLRGRLTADLDTVLIIEPSPSDGDSAAALVDALVSRTWAIYDKTGSLVALCKHGLRLLATELLRDGQGQRFPPALTQCLLPAVDICAGQQCECQLSSLAPEACPPDLESRFTSQKHLSRLFA</sequence>
<gene>
    <name evidence="1" type="ORF">DFH08DRAFT_241069</name>
</gene>
<proteinExistence type="predicted"/>
<keyword evidence="2" id="KW-1185">Reference proteome</keyword>
<reference evidence="1" key="1">
    <citation type="submission" date="2023-03" db="EMBL/GenBank/DDBJ databases">
        <title>Massive genome expansion in bonnet fungi (Mycena s.s.) driven by repeated elements and novel gene families across ecological guilds.</title>
        <authorList>
            <consortium name="Lawrence Berkeley National Laboratory"/>
            <person name="Harder C.B."/>
            <person name="Miyauchi S."/>
            <person name="Viragh M."/>
            <person name="Kuo A."/>
            <person name="Thoen E."/>
            <person name="Andreopoulos B."/>
            <person name="Lu D."/>
            <person name="Skrede I."/>
            <person name="Drula E."/>
            <person name="Henrissat B."/>
            <person name="Morin E."/>
            <person name="Kohler A."/>
            <person name="Barry K."/>
            <person name="LaButti K."/>
            <person name="Morin E."/>
            <person name="Salamov A."/>
            <person name="Lipzen A."/>
            <person name="Mereny Z."/>
            <person name="Hegedus B."/>
            <person name="Baldrian P."/>
            <person name="Stursova M."/>
            <person name="Weitz H."/>
            <person name="Taylor A."/>
            <person name="Grigoriev I.V."/>
            <person name="Nagy L.G."/>
            <person name="Martin F."/>
            <person name="Kauserud H."/>
        </authorList>
    </citation>
    <scope>NUCLEOTIDE SEQUENCE</scope>
    <source>
        <strain evidence="1">CBHHK002</strain>
    </source>
</reference>
<comment type="caution">
    <text evidence="1">The sequence shown here is derived from an EMBL/GenBank/DDBJ whole genome shotgun (WGS) entry which is preliminary data.</text>
</comment>
<protein>
    <submittedName>
        <fullName evidence="1">Uncharacterized protein</fullName>
    </submittedName>
</protein>
<evidence type="ECO:0000313" key="1">
    <source>
        <dbReference type="EMBL" id="KAJ7342580.1"/>
    </source>
</evidence>
<dbReference type="Proteomes" id="UP001218218">
    <property type="component" value="Unassembled WGS sequence"/>
</dbReference>
<dbReference type="AlphaFoldDB" id="A0AAD6ZVX3"/>